<comment type="function">
    <text evidence="2 12">Catalyzes the hydrolysis of UDP-3-O-myristoyl-N-acetylglucosamine to form UDP-3-O-myristoylglucosamine and acetate, the committed step in lipid A biosynthesis.</text>
</comment>
<evidence type="ECO:0000256" key="12">
    <source>
        <dbReference type="HAMAP-Rule" id="MF_00388"/>
    </source>
</evidence>
<dbReference type="EC" id="3.5.1.108" evidence="4 12"/>
<evidence type="ECO:0000256" key="1">
    <source>
        <dbReference type="ARBA" id="ARBA00001947"/>
    </source>
</evidence>
<keyword evidence="5 12" id="KW-0444">Lipid biosynthesis</keyword>
<dbReference type="FunCoup" id="A0A517SKW0">
    <property type="interactions" value="384"/>
</dbReference>
<dbReference type="Gene3D" id="3.30.230.20">
    <property type="entry name" value="lpxc deacetylase, domain 1"/>
    <property type="match status" value="1"/>
</dbReference>
<organism evidence="13 14">
    <name type="scientific">Caulifigura coniformis</name>
    <dbReference type="NCBI Taxonomy" id="2527983"/>
    <lineage>
        <taxon>Bacteria</taxon>
        <taxon>Pseudomonadati</taxon>
        <taxon>Planctomycetota</taxon>
        <taxon>Planctomycetia</taxon>
        <taxon>Planctomycetales</taxon>
        <taxon>Planctomycetaceae</taxon>
        <taxon>Caulifigura</taxon>
    </lineage>
</organism>
<dbReference type="GO" id="GO:0103117">
    <property type="term" value="F:UDP-3-O-acyl-N-acetylglucosamine deacetylase activity"/>
    <property type="evidence" value="ECO:0007669"/>
    <property type="project" value="UniProtKB-UniRule"/>
</dbReference>
<gene>
    <name evidence="12 13" type="primary">lpxC</name>
    <name evidence="13" type="ORF">Pan44_48120</name>
</gene>
<comment type="catalytic activity">
    <reaction evidence="11 12">
        <text>a UDP-3-O-[(3R)-3-hydroxyacyl]-N-acetyl-alpha-D-glucosamine + H2O = a UDP-3-O-[(3R)-3-hydroxyacyl]-alpha-D-glucosamine + acetate</text>
        <dbReference type="Rhea" id="RHEA:67816"/>
        <dbReference type="ChEBI" id="CHEBI:15377"/>
        <dbReference type="ChEBI" id="CHEBI:30089"/>
        <dbReference type="ChEBI" id="CHEBI:137740"/>
        <dbReference type="ChEBI" id="CHEBI:173225"/>
        <dbReference type="EC" id="3.5.1.108"/>
    </reaction>
</comment>
<dbReference type="EMBL" id="CP036271">
    <property type="protein sequence ID" value="QDT56752.1"/>
    <property type="molecule type" value="Genomic_DNA"/>
</dbReference>
<feature type="binding site" evidence="12">
    <location>
        <position position="242"/>
    </location>
    <ligand>
        <name>Zn(2+)</name>
        <dbReference type="ChEBI" id="CHEBI:29105"/>
    </ligand>
</feature>
<evidence type="ECO:0000256" key="3">
    <source>
        <dbReference type="ARBA" id="ARBA00005002"/>
    </source>
</evidence>
<dbReference type="OrthoDB" id="9772788at2"/>
<dbReference type="PANTHER" id="PTHR33694">
    <property type="entry name" value="UDP-3-O-ACYL-N-ACETYLGLUCOSAMINE DEACETYLASE 1, MITOCHONDRIAL-RELATED"/>
    <property type="match status" value="1"/>
</dbReference>
<dbReference type="InterPro" id="IPR011334">
    <property type="entry name" value="UDP-acyl_GlcNac_deAcase_C"/>
</dbReference>
<feature type="active site" description="Proton donor" evidence="12">
    <location>
        <position position="265"/>
    </location>
</feature>
<accession>A0A517SKW0</accession>
<keyword evidence="6 12" id="KW-0441">Lipid A biosynthesis</keyword>
<evidence type="ECO:0000256" key="5">
    <source>
        <dbReference type="ARBA" id="ARBA00022516"/>
    </source>
</evidence>
<dbReference type="InParanoid" id="A0A517SKW0"/>
<evidence type="ECO:0000256" key="4">
    <source>
        <dbReference type="ARBA" id="ARBA00012745"/>
    </source>
</evidence>
<dbReference type="InterPro" id="IPR020568">
    <property type="entry name" value="Ribosomal_Su5_D2-typ_SF"/>
</dbReference>
<dbReference type="KEGG" id="ccos:Pan44_48120"/>
<evidence type="ECO:0000256" key="11">
    <source>
        <dbReference type="ARBA" id="ARBA00024535"/>
    </source>
</evidence>
<evidence type="ECO:0000256" key="8">
    <source>
        <dbReference type="ARBA" id="ARBA00022801"/>
    </source>
</evidence>
<dbReference type="GO" id="GO:0009245">
    <property type="term" value="P:lipid A biosynthetic process"/>
    <property type="evidence" value="ECO:0007669"/>
    <property type="project" value="UniProtKB-UniRule"/>
</dbReference>
<keyword evidence="10 12" id="KW-0443">Lipid metabolism</keyword>
<dbReference type="SUPFAM" id="SSF54211">
    <property type="entry name" value="Ribosomal protein S5 domain 2-like"/>
    <property type="match status" value="2"/>
</dbReference>
<dbReference type="InterPro" id="IPR004463">
    <property type="entry name" value="UDP-acyl_GlcNac_deAcase"/>
</dbReference>
<dbReference type="AlphaFoldDB" id="A0A517SKW0"/>
<evidence type="ECO:0000256" key="9">
    <source>
        <dbReference type="ARBA" id="ARBA00022833"/>
    </source>
</evidence>
<keyword evidence="7 12" id="KW-0479">Metal-binding</keyword>
<dbReference type="NCBIfam" id="TIGR00325">
    <property type="entry name" value="lpxC"/>
    <property type="match status" value="1"/>
</dbReference>
<dbReference type="InterPro" id="IPR015870">
    <property type="entry name" value="UDP-acyl_N-AcGlcN_deAcase_N"/>
</dbReference>
<keyword evidence="8 12" id="KW-0378">Hydrolase</keyword>
<dbReference type="RefSeq" id="WP_145034182.1">
    <property type="nucleotide sequence ID" value="NZ_CP036271.1"/>
</dbReference>
<comment type="pathway">
    <text evidence="3 12">Glycolipid biosynthesis; lipid IV(A) biosynthesis; lipid IV(A) from (3R)-3-hydroxytetradecanoyl-[acyl-carrier-protein] and UDP-N-acetyl-alpha-D-glucosamine: step 2/6.</text>
</comment>
<reference evidence="13 14" key="1">
    <citation type="submission" date="2019-02" db="EMBL/GenBank/DDBJ databases">
        <title>Deep-cultivation of Planctomycetes and their phenomic and genomic characterization uncovers novel biology.</title>
        <authorList>
            <person name="Wiegand S."/>
            <person name="Jogler M."/>
            <person name="Boedeker C."/>
            <person name="Pinto D."/>
            <person name="Vollmers J."/>
            <person name="Rivas-Marin E."/>
            <person name="Kohn T."/>
            <person name="Peeters S.H."/>
            <person name="Heuer A."/>
            <person name="Rast P."/>
            <person name="Oberbeckmann S."/>
            <person name="Bunk B."/>
            <person name="Jeske O."/>
            <person name="Meyerdierks A."/>
            <person name="Storesund J.E."/>
            <person name="Kallscheuer N."/>
            <person name="Luecker S."/>
            <person name="Lage O.M."/>
            <person name="Pohl T."/>
            <person name="Merkel B.J."/>
            <person name="Hornburger P."/>
            <person name="Mueller R.-W."/>
            <person name="Bruemmer F."/>
            <person name="Labrenz M."/>
            <person name="Spormann A.M."/>
            <person name="Op den Camp H."/>
            <person name="Overmann J."/>
            <person name="Amann R."/>
            <person name="Jetten M.S.M."/>
            <person name="Mascher T."/>
            <person name="Medema M.H."/>
            <person name="Devos D.P."/>
            <person name="Kaster A.-K."/>
            <person name="Ovreas L."/>
            <person name="Rohde M."/>
            <person name="Galperin M.Y."/>
            <person name="Jogler C."/>
        </authorList>
    </citation>
    <scope>NUCLEOTIDE SEQUENCE [LARGE SCALE GENOMIC DNA]</scope>
    <source>
        <strain evidence="13 14">Pan44</strain>
    </source>
</reference>
<dbReference type="Proteomes" id="UP000315700">
    <property type="component" value="Chromosome"/>
</dbReference>
<feature type="binding site" evidence="12">
    <location>
        <position position="238"/>
    </location>
    <ligand>
        <name>Zn(2+)</name>
        <dbReference type="ChEBI" id="CHEBI:29105"/>
    </ligand>
</feature>
<evidence type="ECO:0000256" key="6">
    <source>
        <dbReference type="ARBA" id="ARBA00022556"/>
    </source>
</evidence>
<dbReference type="HAMAP" id="MF_00388">
    <property type="entry name" value="LpxC"/>
    <property type="match status" value="1"/>
</dbReference>
<feature type="binding site" evidence="12">
    <location>
        <position position="80"/>
    </location>
    <ligand>
        <name>Zn(2+)</name>
        <dbReference type="ChEBI" id="CHEBI:29105"/>
    </ligand>
</feature>
<proteinExistence type="inferred from homology"/>
<name>A0A517SKW0_9PLAN</name>
<dbReference type="Pfam" id="PF03331">
    <property type="entry name" value="LpxC"/>
    <property type="match status" value="1"/>
</dbReference>
<dbReference type="UniPathway" id="UPA00359">
    <property type="reaction ID" value="UER00478"/>
</dbReference>
<evidence type="ECO:0000256" key="10">
    <source>
        <dbReference type="ARBA" id="ARBA00023098"/>
    </source>
</evidence>
<protein>
    <recommendedName>
        <fullName evidence="4 12">UDP-3-O-acyl-N-acetylglucosamine deacetylase</fullName>
        <shortName evidence="12">UDP-3-O-acyl-GlcNAc deacetylase</shortName>
        <ecNumber evidence="4 12">3.5.1.108</ecNumber>
    </recommendedName>
    <alternativeName>
        <fullName evidence="12">UDP-3-O-[R-3-hydroxymyristoyl]-N-acetylglucosamine deacetylase</fullName>
    </alternativeName>
</protein>
<evidence type="ECO:0000256" key="2">
    <source>
        <dbReference type="ARBA" id="ARBA00002923"/>
    </source>
</evidence>
<keyword evidence="14" id="KW-1185">Reference proteome</keyword>
<evidence type="ECO:0000256" key="7">
    <source>
        <dbReference type="ARBA" id="ARBA00022723"/>
    </source>
</evidence>
<sequence length="290" mass="31277">MTLDRQRSIATTAEVSGFGLFGGIDCRLVFHPAEEGSGIAFRRVDLPHSRPVPATAEFVARVPRRTALSDGHSTIETVEHVMAALAGLCIDNCLVELDAPEAPIGDGSALPFVEALLVAGIVEQSAEVEAFRPASPFSVEGNGGQTIEANGDPEYRVRYSLDYGPGSPIPKQSACVAVRPETFLREIAGARTFVLASEIEGLRAMGYGRRATTENLLVFHDGGIEDNSLRWPDECARHKLLDAIGDLALCGGRLTGHFHATRSGHHLNHEMARRLTTFPNSSRQTLRRAA</sequence>
<evidence type="ECO:0000313" key="14">
    <source>
        <dbReference type="Proteomes" id="UP000315700"/>
    </source>
</evidence>
<dbReference type="Gene3D" id="3.30.1700.10">
    <property type="entry name" value="lpxc deacetylase, domain 2"/>
    <property type="match status" value="1"/>
</dbReference>
<comment type="similarity">
    <text evidence="12">Belongs to the LpxC family.</text>
</comment>
<dbReference type="GO" id="GO:0016020">
    <property type="term" value="C:membrane"/>
    <property type="evidence" value="ECO:0007669"/>
    <property type="project" value="GOC"/>
</dbReference>
<evidence type="ECO:0000313" key="13">
    <source>
        <dbReference type="EMBL" id="QDT56752.1"/>
    </source>
</evidence>
<dbReference type="PANTHER" id="PTHR33694:SF1">
    <property type="entry name" value="UDP-3-O-ACYL-N-ACETYLGLUCOSAMINE DEACETYLASE 1, MITOCHONDRIAL-RELATED"/>
    <property type="match status" value="1"/>
</dbReference>
<keyword evidence="9 12" id="KW-0862">Zinc</keyword>
<comment type="cofactor">
    <cofactor evidence="1 12">
        <name>Zn(2+)</name>
        <dbReference type="ChEBI" id="CHEBI:29105"/>
    </cofactor>
</comment>
<dbReference type="GO" id="GO:0046872">
    <property type="term" value="F:metal ion binding"/>
    <property type="evidence" value="ECO:0007669"/>
    <property type="project" value="UniProtKB-KW"/>
</dbReference>